<evidence type="ECO:0000313" key="2">
    <source>
        <dbReference type="EMBL" id="MBB4150928.1"/>
    </source>
</evidence>
<gene>
    <name evidence="2" type="ORF">GGQ90_004739</name>
</gene>
<sequence>MDPTPYFIMGALSGITATLLIQAYARRKVARATAELTANVVDQDQQIVTHELRERIKVLEQIVTDRPVRLADQIERLR</sequence>
<keyword evidence="1" id="KW-0812">Transmembrane</keyword>
<keyword evidence="3" id="KW-1185">Reference proteome</keyword>
<proteinExistence type="predicted"/>
<accession>A0A7W6PXI2</accession>
<comment type="caution">
    <text evidence="2">The sequence shown here is derived from an EMBL/GenBank/DDBJ whole genome shotgun (WGS) entry which is preliminary data.</text>
</comment>
<dbReference type="AlphaFoldDB" id="A0A7W6PXI2"/>
<dbReference type="Proteomes" id="UP000590524">
    <property type="component" value="Unassembled WGS sequence"/>
</dbReference>
<feature type="transmembrane region" description="Helical" evidence="1">
    <location>
        <begin position="6"/>
        <end position="25"/>
    </location>
</feature>
<evidence type="ECO:0000256" key="1">
    <source>
        <dbReference type="SAM" id="Phobius"/>
    </source>
</evidence>
<dbReference type="RefSeq" id="WP_188084092.1">
    <property type="nucleotide sequence ID" value="NZ_JACIEU010000027.1"/>
</dbReference>
<dbReference type="EMBL" id="JACIEU010000027">
    <property type="protein sequence ID" value="MBB4150928.1"/>
    <property type="molecule type" value="Genomic_DNA"/>
</dbReference>
<reference evidence="2 3" key="1">
    <citation type="submission" date="2020-08" db="EMBL/GenBank/DDBJ databases">
        <title>Genomic Encyclopedia of Type Strains, Phase IV (KMG-IV): sequencing the most valuable type-strain genomes for metagenomic binning, comparative biology and taxonomic classification.</title>
        <authorList>
            <person name="Goeker M."/>
        </authorList>
    </citation>
    <scope>NUCLEOTIDE SEQUENCE [LARGE SCALE GENOMIC DNA]</scope>
    <source>
        <strain evidence="2 3">DSM 19371</strain>
    </source>
</reference>
<evidence type="ECO:0000313" key="3">
    <source>
        <dbReference type="Proteomes" id="UP000590524"/>
    </source>
</evidence>
<name>A0A7W6PXI2_9SPHN</name>
<keyword evidence="1" id="KW-1133">Transmembrane helix</keyword>
<protein>
    <submittedName>
        <fullName evidence="2">Uncharacterized protein</fullName>
    </submittedName>
</protein>
<keyword evidence="1" id="KW-0472">Membrane</keyword>
<organism evidence="2 3">
    <name type="scientific">Sphingobium scionense</name>
    <dbReference type="NCBI Taxonomy" id="1404341"/>
    <lineage>
        <taxon>Bacteria</taxon>
        <taxon>Pseudomonadati</taxon>
        <taxon>Pseudomonadota</taxon>
        <taxon>Alphaproteobacteria</taxon>
        <taxon>Sphingomonadales</taxon>
        <taxon>Sphingomonadaceae</taxon>
        <taxon>Sphingobium</taxon>
    </lineage>
</organism>